<dbReference type="InterPro" id="IPR001611">
    <property type="entry name" value="Leu-rich_rpt"/>
</dbReference>
<gene>
    <name evidence="1" type="ORF">CEE36_07770</name>
</gene>
<dbReference type="AlphaFoldDB" id="A0A532V400"/>
<comment type="caution">
    <text evidence="1">The sequence shown here is derived from an EMBL/GenBank/DDBJ whole genome shotgun (WGS) entry which is preliminary data.</text>
</comment>
<dbReference type="Gene3D" id="3.80.10.10">
    <property type="entry name" value="Ribonuclease Inhibitor"/>
    <property type="match status" value="2"/>
</dbReference>
<dbReference type="PANTHER" id="PTHR13318">
    <property type="entry name" value="PARTNER OF PAIRED, ISOFORM B-RELATED"/>
    <property type="match status" value="1"/>
</dbReference>
<dbReference type="Pfam" id="PF13855">
    <property type="entry name" value="LRR_8"/>
    <property type="match status" value="1"/>
</dbReference>
<reference evidence="1 2" key="1">
    <citation type="submission" date="2017-06" db="EMBL/GenBank/DDBJ databases">
        <title>Novel microbial phyla capable of carbon fixation and sulfur reduction in deep-sea sediments.</title>
        <authorList>
            <person name="Huang J."/>
            <person name="Baker B."/>
            <person name="Wang Y."/>
        </authorList>
    </citation>
    <scope>NUCLEOTIDE SEQUENCE [LARGE SCALE GENOMIC DNA]</scope>
    <source>
        <strain evidence="1">B3_TA06</strain>
    </source>
</reference>
<dbReference type="Proteomes" id="UP000317778">
    <property type="component" value="Unassembled WGS sequence"/>
</dbReference>
<dbReference type="GO" id="GO:0031146">
    <property type="term" value="P:SCF-dependent proteasomal ubiquitin-dependent protein catabolic process"/>
    <property type="evidence" value="ECO:0007669"/>
    <property type="project" value="TreeGrafter"/>
</dbReference>
<dbReference type="GO" id="GO:0019005">
    <property type="term" value="C:SCF ubiquitin ligase complex"/>
    <property type="evidence" value="ECO:0007669"/>
    <property type="project" value="TreeGrafter"/>
</dbReference>
<accession>A0A532V400</accession>
<dbReference type="EMBL" id="NJBO01000012">
    <property type="protein sequence ID" value="TKJ41944.1"/>
    <property type="molecule type" value="Genomic_DNA"/>
</dbReference>
<sequence length="388" mass="44307">MNVFKQITILYLTVLAGSITFCKKEMEEIPVAYDNPEPRWLVIEDEWGDVVREIDVADWEVGEDVILFVYHASHAPYIMPYFWQGEDTIVYFYDFEGDYIKVNGKVVGIEYVSVLESHPRADPDSILSCEVKFGRHVEGFREYLPNLRAVGISYTSHMMPWIAHIISIWDFKEIPEDIDLYFYYSGITNFELWKLSLIPNLKGLVVTYLEDRGLRFPRGLENLEKLVLNAPAGSDLRNIARLKNLKELGLSGEGVGDAELEYIANLENLRVLTLEGTSVTDSDLTYLKGLPNLRKLELSYCNLTDQGLKHIGTLEGLRELYLGGNQITDAGLDHLKGLIELQKLGLWETKVTSYGYEEFGKTMPGCETGYVGELRNPPYHPHDAVWIY</sequence>
<dbReference type="PROSITE" id="PS51450">
    <property type="entry name" value="LRR"/>
    <property type="match status" value="1"/>
</dbReference>
<evidence type="ECO:0000313" key="1">
    <source>
        <dbReference type="EMBL" id="TKJ41944.1"/>
    </source>
</evidence>
<evidence type="ECO:0008006" key="3">
    <source>
        <dbReference type="Google" id="ProtNLM"/>
    </source>
</evidence>
<dbReference type="InterPro" id="IPR032675">
    <property type="entry name" value="LRR_dom_sf"/>
</dbReference>
<organism evidence="1 2">
    <name type="scientific">candidate division TA06 bacterium B3_TA06</name>
    <dbReference type="NCBI Taxonomy" id="2012487"/>
    <lineage>
        <taxon>Bacteria</taxon>
        <taxon>Bacteria division TA06</taxon>
    </lineage>
</organism>
<evidence type="ECO:0000313" key="2">
    <source>
        <dbReference type="Proteomes" id="UP000317778"/>
    </source>
</evidence>
<dbReference type="SMART" id="SM00368">
    <property type="entry name" value="LRR_RI"/>
    <property type="match status" value="2"/>
</dbReference>
<name>A0A532V400_UNCT6</name>
<proteinExistence type="predicted"/>
<dbReference type="SUPFAM" id="SSF52047">
    <property type="entry name" value="RNI-like"/>
    <property type="match status" value="1"/>
</dbReference>
<protein>
    <recommendedName>
        <fullName evidence="3">Leucine-rich repeat domain-containing protein</fullName>
    </recommendedName>
</protein>